<feature type="non-terminal residue" evidence="1">
    <location>
        <position position="1"/>
    </location>
</feature>
<accession>J9CCK8</accession>
<dbReference type="EMBL" id="AMCI01004641">
    <property type="protein sequence ID" value="EJW97675.1"/>
    <property type="molecule type" value="Genomic_DNA"/>
</dbReference>
<sequence length="22" mass="2510">HGYHIDILRNDNRAAIDTGLNM</sequence>
<organism evidence="1">
    <name type="scientific">gut metagenome</name>
    <dbReference type="NCBI Taxonomy" id="749906"/>
    <lineage>
        <taxon>unclassified sequences</taxon>
        <taxon>metagenomes</taxon>
        <taxon>organismal metagenomes</taxon>
    </lineage>
</organism>
<evidence type="ECO:0000313" key="1">
    <source>
        <dbReference type="EMBL" id="EJW97675.1"/>
    </source>
</evidence>
<name>J9CCK8_9ZZZZ</name>
<comment type="caution">
    <text evidence="1">The sequence shown here is derived from an EMBL/GenBank/DDBJ whole genome shotgun (WGS) entry which is preliminary data.</text>
</comment>
<protein>
    <submittedName>
        <fullName evidence="1">Uncharacterized protein</fullName>
    </submittedName>
</protein>
<dbReference type="AlphaFoldDB" id="J9CCK8"/>
<reference evidence="1" key="1">
    <citation type="journal article" date="2012" name="PLoS ONE">
        <title>Gene sets for utilization of primary and secondary nutrition supplies in the distal gut of endangered iberian lynx.</title>
        <authorList>
            <person name="Alcaide M."/>
            <person name="Messina E."/>
            <person name="Richter M."/>
            <person name="Bargiela R."/>
            <person name="Peplies J."/>
            <person name="Huws S.A."/>
            <person name="Newbold C.J."/>
            <person name="Golyshin P.N."/>
            <person name="Simon M.A."/>
            <person name="Lopez G."/>
            <person name="Yakimov M.M."/>
            <person name="Ferrer M."/>
        </authorList>
    </citation>
    <scope>NUCLEOTIDE SEQUENCE</scope>
</reference>
<gene>
    <name evidence="1" type="ORF">EVA_14218</name>
</gene>
<proteinExistence type="predicted"/>